<evidence type="ECO:0000313" key="1">
    <source>
        <dbReference type="EMBL" id="MFD2548763.1"/>
    </source>
</evidence>
<organism evidence="1 2">
    <name type="scientific">Sphingobacterium suaedae</name>
    <dbReference type="NCBI Taxonomy" id="1686402"/>
    <lineage>
        <taxon>Bacteria</taxon>
        <taxon>Pseudomonadati</taxon>
        <taxon>Bacteroidota</taxon>
        <taxon>Sphingobacteriia</taxon>
        <taxon>Sphingobacteriales</taxon>
        <taxon>Sphingobacteriaceae</taxon>
        <taxon>Sphingobacterium</taxon>
    </lineage>
</organism>
<comment type="caution">
    <text evidence="1">The sequence shown here is derived from an EMBL/GenBank/DDBJ whole genome shotgun (WGS) entry which is preliminary data.</text>
</comment>
<keyword evidence="2" id="KW-1185">Reference proteome</keyword>
<dbReference type="Proteomes" id="UP001597545">
    <property type="component" value="Unassembled WGS sequence"/>
</dbReference>
<reference evidence="2" key="1">
    <citation type="journal article" date="2019" name="Int. J. Syst. Evol. Microbiol.">
        <title>The Global Catalogue of Microorganisms (GCM) 10K type strain sequencing project: providing services to taxonomists for standard genome sequencing and annotation.</title>
        <authorList>
            <consortium name="The Broad Institute Genomics Platform"/>
            <consortium name="The Broad Institute Genome Sequencing Center for Infectious Disease"/>
            <person name="Wu L."/>
            <person name="Ma J."/>
        </authorList>
    </citation>
    <scope>NUCLEOTIDE SEQUENCE [LARGE SCALE GENOMIC DNA]</scope>
    <source>
        <strain evidence="2">KCTC 42662</strain>
    </source>
</reference>
<proteinExistence type="predicted"/>
<protein>
    <submittedName>
        <fullName evidence="1">Uncharacterized protein</fullName>
    </submittedName>
</protein>
<gene>
    <name evidence="1" type="ORF">ACFSR5_14015</name>
</gene>
<dbReference type="EMBL" id="JBHULR010000005">
    <property type="protein sequence ID" value="MFD2548763.1"/>
    <property type="molecule type" value="Genomic_DNA"/>
</dbReference>
<accession>A0ABW5KKQ9</accession>
<evidence type="ECO:0000313" key="2">
    <source>
        <dbReference type="Proteomes" id="UP001597545"/>
    </source>
</evidence>
<dbReference type="RefSeq" id="WP_380904835.1">
    <property type="nucleotide sequence ID" value="NZ_JBHUEG010000004.1"/>
</dbReference>
<sequence>MNAFYDISDQTDLPIDALQLSNLGSEKVYASIGTTTRDGWGGRNTEWSRHTTAVQPEDYDRQFAYKLNKYKPVYDMGKILDYHFNHYCSTHLQGQSDFLKHMRYVVLPILKKLNNSEVCATLLEQWIEEKTTVKKDIIPHTVNNNTINIGTVNAPTQFQQNSDYSVQTQHNHLQKEQIKEFLEVLREDIQNVDESIRNDFALEMDYAVAQLNKDRDIKPQLLTIGGLMKDVGIGTFTNVLAAPIYEMLKPLLGIS</sequence>
<name>A0ABW5KKQ9_9SPHI</name>